<reference evidence="2 3" key="1">
    <citation type="submission" date="2014-03" db="EMBL/GenBank/DDBJ databases">
        <title>The draft genome sequence of Marivita geojedonensis KCTC 23882.</title>
        <authorList>
            <person name="Lai Q."/>
            <person name="Shao Z."/>
        </authorList>
    </citation>
    <scope>NUCLEOTIDE SEQUENCE [LARGE SCALE GENOMIC DNA]</scope>
    <source>
        <strain evidence="2 3">DPG-138</strain>
    </source>
</reference>
<keyword evidence="1" id="KW-0812">Transmembrane</keyword>
<gene>
    <name evidence="2" type="ORF">MGEO_07695</name>
</gene>
<keyword evidence="1" id="KW-1133">Transmembrane helix</keyword>
<feature type="transmembrane region" description="Helical" evidence="1">
    <location>
        <begin position="12"/>
        <end position="33"/>
    </location>
</feature>
<feature type="transmembrane region" description="Helical" evidence="1">
    <location>
        <begin position="116"/>
        <end position="139"/>
    </location>
</feature>
<evidence type="ECO:0000256" key="1">
    <source>
        <dbReference type="SAM" id="Phobius"/>
    </source>
</evidence>
<evidence type="ECO:0000313" key="2">
    <source>
        <dbReference type="EMBL" id="OSQ51353.1"/>
    </source>
</evidence>
<dbReference type="Proteomes" id="UP000193926">
    <property type="component" value="Unassembled WGS sequence"/>
</dbReference>
<dbReference type="EMBL" id="JFKC01000005">
    <property type="protein sequence ID" value="OSQ51353.1"/>
    <property type="molecule type" value="Genomic_DNA"/>
</dbReference>
<keyword evidence="3" id="KW-1185">Reference proteome</keyword>
<comment type="caution">
    <text evidence="2">The sequence shown here is derived from an EMBL/GenBank/DDBJ whole genome shotgun (WGS) entry which is preliminary data.</text>
</comment>
<keyword evidence="1" id="KW-0472">Membrane</keyword>
<accession>A0A1X4NLW9</accession>
<dbReference type="RefSeq" id="WP_085636155.1">
    <property type="nucleotide sequence ID" value="NZ_JFKC01000005.1"/>
</dbReference>
<sequence>MGEDVPHWLNAVANLIGFGIPAGFIAVGIWMFVKTRRFMGNAKRVSMTVVDIGIHETFEDGVPQTDYLPVYEYRPAAGEMVQARAFDMTPTRPELGAQKVMLVDPNEPDVVRDSGVVGYGLAAFCIALGVPALIAALIYI</sequence>
<protein>
    <recommendedName>
        <fullName evidence="4">DUF3592 domain-containing protein</fullName>
    </recommendedName>
</protein>
<proteinExistence type="predicted"/>
<evidence type="ECO:0008006" key="4">
    <source>
        <dbReference type="Google" id="ProtNLM"/>
    </source>
</evidence>
<name>A0A1X4NLW9_9RHOB</name>
<organism evidence="2 3">
    <name type="scientific">Marivita geojedonensis</name>
    <dbReference type="NCBI Taxonomy" id="1123756"/>
    <lineage>
        <taxon>Bacteria</taxon>
        <taxon>Pseudomonadati</taxon>
        <taxon>Pseudomonadota</taxon>
        <taxon>Alphaproteobacteria</taxon>
        <taxon>Rhodobacterales</taxon>
        <taxon>Roseobacteraceae</taxon>
        <taxon>Marivita</taxon>
    </lineage>
</organism>
<dbReference type="AlphaFoldDB" id="A0A1X4NLW9"/>
<evidence type="ECO:0000313" key="3">
    <source>
        <dbReference type="Proteomes" id="UP000193926"/>
    </source>
</evidence>